<keyword evidence="1" id="KW-0472">Membrane</keyword>
<dbReference type="Proteomes" id="UP000031036">
    <property type="component" value="Unassembled WGS sequence"/>
</dbReference>
<feature type="transmembrane region" description="Helical" evidence="1">
    <location>
        <begin position="12"/>
        <end position="28"/>
    </location>
</feature>
<accession>A0A0B2VK35</accession>
<evidence type="ECO:0000313" key="2">
    <source>
        <dbReference type="EMBL" id="KHN81968.1"/>
    </source>
</evidence>
<name>A0A0B2VK35_TOXCA</name>
<proteinExistence type="predicted"/>
<dbReference type="AlphaFoldDB" id="A0A0B2VK35"/>
<dbReference type="EMBL" id="JPKZ01001436">
    <property type="protein sequence ID" value="KHN81968.1"/>
    <property type="molecule type" value="Genomic_DNA"/>
</dbReference>
<comment type="caution">
    <text evidence="2">The sequence shown here is derived from an EMBL/GenBank/DDBJ whole genome shotgun (WGS) entry which is preliminary data.</text>
</comment>
<keyword evidence="3" id="KW-1185">Reference proteome</keyword>
<reference evidence="2 3" key="1">
    <citation type="submission" date="2014-11" db="EMBL/GenBank/DDBJ databases">
        <title>Genetic blueprint of the zoonotic pathogen Toxocara canis.</title>
        <authorList>
            <person name="Zhu X.-Q."/>
            <person name="Korhonen P.K."/>
            <person name="Cai H."/>
            <person name="Young N.D."/>
            <person name="Nejsum P."/>
            <person name="von Samson-Himmelstjerna G."/>
            <person name="Boag P.R."/>
            <person name="Tan P."/>
            <person name="Li Q."/>
            <person name="Min J."/>
            <person name="Yang Y."/>
            <person name="Wang X."/>
            <person name="Fang X."/>
            <person name="Hall R.S."/>
            <person name="Hofmann A."/>
            <person name="Sternberg P.W."/>
            <person name="Jex A.R."/>
            <person name="Gasser R.B."/>
        </authorList>
    </citation>
    <scope>NUCLEOTIDE SEQUENCE [LARGE SCALE GENOMIC DNA]</scope>
    <source>
        <strain evidence="2">PN_DK_2014</strain>
    </source>
</reference>
<keyword evidence="1" id="KW-0812">Transmembrane</keyword>
<protein>
    <submittedName>
        <fullName evidence="2">Uncharacterized protein</fullName>
    </submittedName>
</protein>
<gene>
    <name evidence="2" type="ORF">Tcan_00624</name>
</gene>
<feature type="non-terminal residue" evidence="2">
    <location>
        <position position="102"/>
    </location>
</feature>
<organism evidence="2 3">
    <name type="scientific">Toxocara canis</name>
    <name type="common">Canine roundworm</name>
    <dbReference type="NCBI Taxonomy" id="6265"/>
    <lineage>
        <taxon>Eukaryota</taxon>
        <taxon>Metazoa</taxon>
        <taxon>Ecdysozoa</taxon>
        <taxon>Nematoda</taxon>
        <taxon>Chromadorea</taxon>
        <taxon>Rhabditida</taxon>
        <taxon>Spirurina</taxon>
        <taxon>Ascaridomorpha</taxon>
        <taxon>Ascaridoidea</taxon>
        <taxon>Toxocaridae</taxon>
        <taxon>Toxocara</taxon>
    </lineage>
</organism>
<evidence type="ECO:0000313" key="3">
    <source>
        <dbReference type="Proteomes" id="UP000031036"/>
    </source>
</evidence>
<sequence length="102" mass="11662">MGHPVIISEKDLIFFVFFFLIVIGQKHLTVNVPLERDWLCCTRAHTAVSSSRASINISQISSPFAPPTFSSYVCCTSKKSFCYGLPENECMFRRFRVRAYSQ</sequence>
<keyword evidence="1" id="KW-1133">Transmembrane helix</keyword>
<evidence type="ECO:0000256" key="1">
    <source>
        <dbReference type="SAM" id="Phobius"/>
    </source>
</evidence>